<organism evidence="1 2">
    <name type="scientific">Gossypium raimondii</name>
    <name type="common">Peruvian cotton</name>
    <name type="synonym">Gossypium klotzschianum subsp. raimondii</name>
    <dbReference type="NCBI Taxonomy" id="29730"/>
    <lineage>
        <taxon>Eukaryota</taxon>
        <taxon>Viridiplantae</taxon>
        <taxon>Streptophyta</taxon>
        <taxon>Embryophyta</taxon>
        <taxon>Tracheophyta</taxon>
        <taxon>Spermatophyta</taxon>
        <taxon>Magnoliopsida</taxon>
        <taxon>eudicotyledons</taxon>
        <taxon>Gunneridae</taxon>
        <taxon>Pentapetalae</taxon>
        <taxon>rosids</taxon>
        <taxon>malvids</taxon>
        <taxon>Malvales</taxon>
        <taxon>Malvaceae</taxon>
        <taxon>Malvoideae</taxon>
        <taxon>Gossypium</taxon>
    </lineage>
</organism>
<name>A0A0D2RL42_GOSRA</name>
<proteinExistence type="predicted"/>
<protein>
    <submittedName>
        <fullName evidence="1">Uncharacterized protein</fullName>
    </submittedName>
</protein>
<keyword evidence="2" id="KW-1185">Reference proteome</keyword>
<dbReference type="EMBL" id="CM001750">
    <property type="protein sequence ID" value="KJB71412.1"/>
    <property type="molecule type" value="Genomic_DNA"/>
</dbReference>
<dbReference type="Gramene" id="KJB71412">
    <property type="protein sequence ID" value="KJB71412"/>
    <property type="gene ID" value="B456_011G122000"/>
</dbReference>
<accession>A0A0D2RL42</accession>
<dbReference type="Proteomes" id="UP000032304">
    <property type="component" value="Chromosome 11"/>
</dbReference>
<sequence>MFMNRSEPCILEKSLEISSAKSFCHICYGVQIDITGQWKLHYMCKNKVLQRKVTLKHSIKVVSSSIFIANHITLYYVAWTIHLCSTHIWTRVYKLFLQIYENF</sequence>
<evidence type="ECO:0000313" key="2">
    <source>
        <dbReference type="Proteomes" id="UP000032304"/>
    </source>
</evidence>
<reference evidence="1 2" key="1">
    <citation type="journal article" date="2012" name="Nature">
        <title>Repeated polyploidization of Gossypium genomes and the evolution of spinnable cotton fibres.</title>
        <authorList>
            <person name="Paterson A.H."/>
            <person name="Wendel J.F."/>
            <person name="Gundlach H."/>
            <person name="Guo H."/>
            <person name="Jenkins J."/>
            <person name="Jin D."/>
            <person name="Llewellyn D."/>
            <person name="Showmaker K.C."/>
            <person name="Shu S."/>
            <person name="Udall J."/>
            <person name="Yoo M.J."/>
            <person name="Byers R."/>
            <person name="Chen W."/>
            <person name="Doron-Faigenboim A."/>
            <person name="Duke M.V."/>
            <person name="Gong L."/>
            <person name="Grimwood J."/>
            <person name="Grover C."/>
            <person name="Grupp K."/>
            <person name="Hu G."/>
            <person name="Lee T.H."/>
            <person name="Li J."/>
            <person name="Lin L."/>
            <person name="Liu T."/>
            <person name="Marler B.S."/>
            <person name="Page J.T."/>
            <person name="Roberts A.W."/>
            <person name="Romanel E."/>
            <person name="Sanders W.S."/>
            <person name="Szadkowski E."/>
            <person name="Tan X."/>
            <person name="Tang H."/>
            <person name="Xu C."/>
            <person name="Wang J."/>
            <person name="Wang Z."/>
            <person name="Zhang D."/>
            <person name="Zhang L."/>
            <person name="Ashrafi H."/>
            <person name="Bedon F."/>
            <person name="Bowers J.E."/>
            <person name="Brubaker C.L."/>
            <person name="Chee P.W."/>
            <person name="Das S."/>
            <person name="Gingle A.R."/>
            <person name="Haigler C.H."/>
            <person name="Harker D."/>
            <person name="Hoffmann L.V."/>
            <person name="Hovav R."/>
            <person name="Jones D.C."/>
            <person name="Lemke C."/>
            <person name="Mansoor S."/>
            <person name="ur Rahman M."/>
            <person name="Rainville L.N."/>
            <person name="Rambani A."/>
            <person name="Reddy U.K."/>
            <person name="Rong J.K."/>
            <person name="Saranga Y."/>
            <person name="Scheffler B.E."/>
            <person name="Scheffler J.A."/>
            <person name="Stelly D.M."/>
            <person name="Triplett B.A."/>
            <person name="Van Deynze A."/>
            <person name="Vaslin M.F."/>
            <person name="Waghmare V.N."/>
            <person name="Walford S.A."/>
            <person name="Wright R.J."/>
            <person name="Zaki E.A."/>
            <person name="Zhang T."/>
            <person name="Dennis E.S."/>
            <person name="Mayer K.F."/>
            <person name="Peterson D.G."/>
            <person name="Rokhsar D.S."/>
            <person name="Wang X."/>
            <person name="Schmutz J."/>
        </authorList>
    </citation>
    <scope>NUCLEOTIDE SEQUENCE [LARGE SCALE GENOMIC DNA]</scope>
</reference>
<evidence type="ECO:0000313" key="1">
    <source>
        <dbReference type="EMBL" id="KJB71412.1"/>
    </source>
</evidence>
<dbReference type="AlphaFoldDB" id="A0A0D2RL42"/>
<gene>
    <name evidence="1" type="ORF">B456_011G122000</name>
</gene>